<dbReference type="Pfam" id="PF00903">
    <property type="entry name" value="Glyoxalase"/>
    <property type="match status" value="1"/>
</dbReference>
<sequence>MGHYAKPTRSTIIPTLRYRDAKAAIQWLCDAFGFVRHLVVEDGEGGIAHAQLVFGNGMIMLGQARDDAFGRLQSPLADPAGPVAQSPYIIVSDVDAHHDHARAAGAKIIMPPKDQDYGGRLYSCRDLEGNLWNFGSYDPWED</sequence>
<dbReference type="Gene3D" id="3.30.720.110">
    <property type="match status" value="1"/>
</dbReference>
<dbReference type="PANTHER" id="PTHR34109">
    <property type="entry name" value="BNAUNNG04460D PROTEIN-RELATED"/>
    <property type="match status" value="1"/>
</dbReference>
<evidence type="ECO:0000313" key="2">
    <source>
        <dbReference type="EMBL" id="QIB66522.1"/>
    </source>
</evidence>
<dbReference type="InterPro" id="IPR004360">
    <property type="entry name" value="Glyas_Fos-R_dOase_dom"/>
</dbReference>
<feature type="domain" description="VOC" evidence="1">
    <location>
        <begin position="9"/>
        <end position="137"/>
    </location>
</feature>
<reference evidence="2 3" key="1">
    <citation type="submission" date="2020-02" db="EMBL/GenBank/DDBJ databases">
        <title>Genome sequencing for Kineobactrum sp. M2.</title>
        <authorList>
            <person name="Park S.-J."/>
        </authorList>
    </citation>
    <scope>NUCLEOTIDE SEQUENCE [LARGE SCALE GENOMIC DNA]</scope>
    <source>
        <strain evidence="2 3">M2</strain>
    </source>
</reference>
<dbReference type="InterPro" id="IPR037523">
    <property type="entry name" value="VOC_core"/>
</dbReference>
<dbReference type="PROSITE" id="PS51819">
    <property type="entry name" value="VOC"/>
    <property type="match status" value="1"/>
</dbReference>
<evidence type="ECO:0000259" key="1">
    <source>
        <dbReference type="PROSITE" id="PS51819"/>
    </source>
</evidence>
<evidence type="ECO:0000313" key="3">
    <source>
        <dbReference type="Proteomes" id="UP000477680"/>
    </source>
</evidence>
<protein>
    <submittedName>
        <fullName evidence="2">Glyoxalase</fullName>
    </submittedName>
</protein>
<dbReference type="InterPro" id="IPR029068">
    <property type="entry name" value="Glyas_Bleomycin-R_OHBP_Dase"/>
</dbReference>
<proteinExistence type="predicted"/>
<dbReference type="KEGG" id="kim:G3T16_15075"/>
<dbReference type="SUPFAM" id="SSF54593">
    <property type="entry name" value="Glyoxalase/Bleomycin resistance protein/Dihydroxybiphenyl dioxygenase"/>
    <property type="match status" value="1"/>
</dbReference>
<gene>
    <name evidence="2" type="ORF">G3T16_15075</name>
</gene>
<accession>A0A6C0U2X8</accession>
<dbReference type="EMBL" id="CP048711">
    <property type="protein sequence ID" value="QIB66522.1"/>
    <property type="molecule type" value="Genomic_DNA"/>
</dbReference>
<organism evidence="2 3">
    <name type="scientific">Kineobactrum salinum</name>
    <dbReference type="NCBI Taxonomy" id="2708301"/>
    <lineage>
        <taxon>Bacteria</taxon>
        <taxon>Pseudomonadati</taxon>
        <taxon>Pseudomonadota</taxon>
        <taxon>Gammaproteobacteria</taxon>
        <taxon>Cellvibrionales</taxon>
        <taxon>Halieaceae</taxon>
        <taxon>Kineobactrum</taxon>
    </lineage>
</organism>
<keyword evidence="3" id="KW-1185">Reference proteome</keyword>
<name>A0A6C0U2X8_9GAMM</name>
<dbReference type="Proteomes" id="UP000477680">
    <property type="component" value="Chromosome"/>
</dbReference>
<dbReference type="RefSeq" id="WP_163495956.1">
    <property type="nucleotide sequence ID" value="NZ_CP048711.1"/>
</dbReference>
<dbReference type="Gene3D" id="3.30.720.120">
    <property type="match status" value="1"/>
</dbReference>
<dbReference type="PANTHER" id="PTHR34109:SF1">
    <property type="entry name" value="VOC DOMAIN-CONTAINING PROTEIN"/>
    <property type="match status" value="1"/>
</dbReference>
<dbReference type="AlphaFoldDB" id="A0A6C0U2X8"/>